<name>A0A327YU99_9FLAO</name>
<comment type="caution">
    <text evidence="1">The sequence shown here is derived from an EMBL/GenBank/DDBJ whole genome shotgun (WGS) entry which is preliminary data.</text>
</comment>
<dbReference type="Proteomes" id="UP000249620">
    <property type="component" value="Unassembled WGS sequence"/>
</dbReference>
<protein>
    <submittedName>
        <fullName evidence="1">Uncharacterized protein</fullName>
    </submittedName>
</protein>
<organism evidence="1 2">
    <name type="scientific">Flavobacterium aquaticum</name>
    <dbReference type="NCBI Taxonomy" id="1236486"/>
    <lineage>
        <taxon>Bacteria</taxon>
        <taxon>Pseudomonadati</taxon>
        <taxon>Bacteroidota</taxon>
        <taxon>Flavobacteriia</taxon>
        <taxon>Flavobacteriales</taxon>
        <taxon>Flavobacteriaceae</taxon>
        <taxon>Flavobacterium</taxon>
    </lineage>
</organism>
<dbReference type="EMBL" id="QLMI01000005">
    <property type="protein sequence ID" value="RAK21599.1"/>
    <property type="molecule type" value="Genomic_DNA"/>
</dbReference>
<evidence type="ECO:0000313" key="2">
    <source>
        <dbReference type="Proteomes" id="UP000249620"/>
    </source>
</evidence>
<proteinExistence type="predicted"/>
<gene>
    <name evidence="1" type="ORF">B0I03_10531</name>
</gene>
<evidence type="ECO:0000313" key="1">
    <source>
        <dbReference type="EMBL" id="RAK21599.1"/>
    </source>
</evidence>
<dbReference type="OrthoDB" id="1360626at2"/>
<reference evidence="1 2" key="1">
    <citation type="submission" date="2018-06" db="EMBL/GenBank/DDBJ databases">
        <title>Genomic Encyclopedia of Type Strains, Phase III (KMG-III): the genomes of soil and plant-associated and newly described type strains.</title>
        <authorList>
            <person name="Whitman W."/>
        </authorList>
    </citation>
    <scope>NUCLEOTIDE SEQUENCE [LARGE SCALE GENOMIC DNA]</scope>
    <source>
        <strain evidence="1 2">CGMCC 1.12398</strain>
    </source>
</reference>
<dbReference type="RefSeq" id="WP_111567059.1">
    <property type="nucleotide sequence ID" value="NZ_QLMI01000005.1"/>
</dbReference>
<keyword evidence="2" id="KW-1185">Reference proteome</keyword>
<sequence>MTAKLTITYTVILKFNNFDTLTAITKERLIYLINNNPFEIEYFGGELDNQADYMDEEMEQDFNNHSFHTFHFDLESSDEPNFEADNQEVIEILTKAINENEIKDVRNDGKDVEVFLY</sequence>
<dbReference type="AlphaFoldDB" id="A0A327YU99"/>
<accession>A0A327YU99</accession>